<sequence>MKRLDQVVDYLKTLGVKVEKVYRTPKEETR</sequence>
<dbReference type="Proteomes" id="UP000028868">
    <property type="component" value="Unassembled WGS sequence"/>
</dbReference>
<evidence type="ECO:0000313" key="1">
    <source>
        <dbReference type="EMBL" id="CDQ25527.1"/>
    </source>
</evidence>
<evidence type="ECO:0000313" key="2">
    <source>
        <dbReference type="Proteomes" id="UP000028868"/>
    </source>
</evidence>
<accession>A0A024PAR7</accession>
<protein>
    <submittedName>
        <fullName evidence="1">Uncharacterized protein</fullName>
    </submittedName>
</protein>
<organism evidence="1 2">
    <name type="scientific">Halobacillus karajensis</name>
    <dbReference type="NCBI Taxonomy" id="195088"/>
    <lineage>
        <taxon>Bacteria</taxon>
        <taxon>Bacillati</taxon>
        <taxon>Bacillota</taxon>
        <taxon>Bacilli</taxon>
        <taxon>Bacillales</taxon>
        <taxon>Bacillaceae</taxon>
        <taxon>Halobacillus</taxon>
    </lineage>
</organism>
<name>A0A024PAR7_9BACI</name>
<reference evidence="1 2" key="2">
    <citation type="submission" date="2014-05" db="EMBL/GenBank/DDBJ databases">
        <title>Draft genome sequence of Halobacillus karajensis HK-03.</title>
        <authorList>
            <person name="Khelaifia S."/>
            <person name="Croce O."/>
            <person name="Lagier J.C."/>
            <person name="Raoult D."/>
        </authorList>
    </citation>
    <scope>NUCLEOTIDE SEQUENCE [LARGE SCALE GENOMIC DNA]</scope>
    <source>
        <strain evidence="1 2">HD-03</strain>
    </source>
</reference>
<reference evidence="2" key="1">
    <citation type="submission" date="2014-03" db="EMBL/GenBank/DDBJ databases">
        <authorList>
            <person name="Urmite Genomes U."/>
        </authorList>
    </citation>
    <scope>NUCLEOTIDE SEQUENCE [LARGE SCALE GENOMIC DNA]</scope>
    <source>
        <strain evidence="2">HD-03</strain>
    </source>
</reference>
<dbReference type="AlphaFoldDB" id="A0A024PAR7"/>
<proteinExistence type="predicted"/>
<dbReference type="EMBL" id="CCDI010000006">
    <property type="protein sequence ID" value="CDQ25527.1"/>
    <property type="molecule type" value="Genomic_DNA"/>
</dbReference>
<gene>
    <name evidence="1" type="ORF">BN983_03874</name>
</gene>
<comment type="caution">
    <text evidence="1">The sequence shown here is derived from an EMBL/GenBank/DDBJ whole genome shotgun (WGS) entry which is preliminary data.</text>
</comment>
<keyword evidence="2" id="KW-1185">Reference proteome</keyword>